<name>A0A2H0N3F1_9BACT</name>
<dbReference type="Pfam" id="PF01471">
    <property type="entry name" value="PG_binding_1"/>
    <property type="match status" value="1"/>
</dbReference>
<dbReference type="InterPro" id="IPR036366">
    <property type="entry name" value="PGBDSf"/>
</dbReference>
<evidence type="ECO:0000313" key="2">
    <source>
        <dbReference type="EMBL" id="PIR03408.1"/>
    </source>
</evidence>
<dbReference type="InterPro" id="IPR002477">
    <property type="entry name" value="Peptidoglycan-bd-like"/>
</dbReference>
<dbReference type="EMBL" id="PCWM01000011">
    <property type="protein sequence ID" value="PIR03408.1"/>
    <property type="molecule type" value="Genomic_DNA"/>
</dbReference>
<dbReference type="SUPFAM" id="SSF47090">
    <property type="entry name" value="PGBD-like"/>
    <property type="match status" value="1"/>
</dbReference>
<dbReference type="AlphaFoldDB" id="A0A2H0N3F1"/>
<comment type="caution">
    <text evidence="2">The sequence shown here is derived from an EMBL/GenBank/DDBJ whole genome shotgun (WGS) entry which is preliminary data.</text>
</comment>
<proteinExistence type="predicted"/>
<evidence type="ECO:0000259" key="1">
    <source>
        <dbReference type="Pfam" id="PF01471"/>
    </source>
</evidence>
<evidence type="ECO:0000313" key="3">
    <source>
        <dbReference type="Proteomes" id="UP000229782"/>
    </source>
</evidence>
<organism evidence="2 3">
    <name type="scientific">Candidatus Magasanikbacteria bacterium CG11_big_fil_rev_8_21_14_0_20_43_7</name>
    <dbReference type="NCBI Taxonomy" id="1974654"/>
    <lineage>
        <taxon>Bacteria</taxon>
        <taxon>Candidatus Magasanikiibacteriota</taxon>
    </lineage>
</organism>
<reference evidence="2 3" key="1">
    <citation type="submission" date="2017-09" db="EMBL/GenBank/DDBJ databases">
        <title>Depth-based differentiation of microbial function through sediment-hosted aquifers and enrichment of novel symbionts in the deep terrestrial subsurface.</title>
        <authorList>
            <person name="Probst A.J."/>
            <person name="Ladd B."/>
            <person name="Jarett J.K."/>
            <person name="Geller-Mcgrath D.E."/>
            <person name="Sieber C.M."/>
            <person name="Emerson J.B."/>
            <person name="Anantharaman K."/>
            <person name="Thomas B.C."/>
            <person name="Malmstrom R."/>
            <person name="Stieglmeier M."/>
            <person name="Klingl A."/>
            <person name="Woyke T."/>
            <person name="Ryan C.M."/>
            <person name="Banfield J.F."/>
        </authorList>
    </citation>
    <scope>NUCLEOTIDE SEQUENCE [LARGE SCALE GENOMIC DNA]</scope>
    <source>
        <strain evidence="2">CG11_big_fil_rev_8_21_14_0_20_43_7</strain>
    </source>
</reference>
<dbReference type="Gene3D" id="1.10.101.10">
    <property type="entry name" value="PGBD-like superfamily/PGBD"/>
    <property type="match status" value="1"/>
</dbReference>
<sequence>MYRIEPDQADEKKQVKRHVKDEPTFTSLNFRWDRIVTVPNTEVYDDGEELVTIKTTPNTDTTAQTQVQPTESYTFTISLQKGDSGEAVRQLQIILQAHGYFPSDITPNGNFGPTTEQAVMAFQQAKGLSALGVVGPQTRVALHAL</sequence>
<feature type="domain" description="Peptidoglycan binding-like" evidence="1">
    <location>
        <begin position="84"/>
        <end position="142"/>
    </location>
</feature>
<gene>
    <name evidence="2" type="ORF">COV60_00500</name>
</gene>
<dbReference type="Proteomes" id="UP000229782">
    <property type="component" value="Unassembled WGS sequence"/>
</dbReference>
<accession>A0A2H0N3F1</accession>
<protein>
    <recommendedName>
        <fullName evidence="1">Peptidoglycan binding-like domain-containing protein</fullName>
    </recommendedName>
</protein>
<dbReference type="InterPro" id="IPR036365">
    <property type="entry name" value="PGBD-like_sf"/>
</dbReference>